<evidence type="ECO:0000313" key="1">
    <source>
        <dbReference type="EMBL" id="GHH76754.1"/>
    </source>
</evidence>
<reference evidence="1" key="2">
    <citation type="submission" date="2020-09" db="EMBL/GenBank/DDBJ databases">
        <authorList>
            <person name="Sun Q."/>
            <person name="Ohkuma M."/>
        </authorList>
    </citation>
    <scope>NUCLEOTIDE SEQUENCE</scope>
    <source>
        <strain evidence="1">JCM 4646</strain>
    </source>
</reference>
<dbReference type="EMBL" id="BNBO01000030">
    <property type="protein sequence ID" value="GHH76754.1"/>
    <property type="molecule type" value="Genomic_DNA"/>
</dbReference>
<dbReference type="AlphaFoldDB" id="A0A919G329"/>
<keyword evidence="2" id="KW-1185">Reference proteome</keyword>
<evidence type="ECO:0000313" key="2">
    <source>
        <dbReference type="Proteomes" id="UP000617734"/>
    </source>
</evidence>
<protein>
    <submittedName>
        <fullName evidence="1">Uncharacterized protein</fullName>
    </submittedName>
</protein>
<gene>
    <name evidence="1" type="ORF">GCM10018781_48600</name>
</gene>
<proteinExistence type="predicted"/>
<dbReference type="RefSeq" id="WP_190213011.1">
    <property type="nucleotide sequence ID" value="NZ_BNBO01000030.1"/>
</dbReference>
<name>A0A919G329_9ACTN</name>
<dbReference type="GeneID" id="95355230"/>
<dbReference type="Proteomes" id="UP000617734">
    <property type="component" value="Unassembled WGS sequence"/>
</dbReference>
<organism evidence="1 2">
    <name type="scientific">Kitasatospora indigofera</name>
    <dbReference type="NCBI Taxonomy" id="67307"/>
    <lineage>
        <taxon>Bacteria</taxon>
        <taxon>Bacillati</taxon>
        <taxon>Actinomycetota</taxon>
        <taxon>Actinomycetes</taxon>
        <taxon>Kitasatosporales</taxon>
        <taxon>Streptomycetaceae</taxon>
        <taxon>Kitasatospora</taxon>
    </lineage>
</organism>
<accession>A0A919G329</accession>
<comment type="caution">
    <text evidence="1">The sequence shown here is derived from an EMBL/GenBank/DDBJ whole genome shotgun (WGS) entry which is preliminary data.</text>
</comment>
<sequence length="209" mass="22381">MADSYAVDPQALKLAADGINGAIAELKTLGIDESAEVGRGFSNIELSGMQIGHAGLHDSFAAFAERWAWGVRTVVQDGNEIALRLGLSAGLYHDQEQYVSGTFKDVVNAAMGNPDLTQEQVEAQSWGQTLSDNPYTQVRDADYSAESAAKAGEHMKETWQAEGRDMMDGPMGIRRKAAGLAGLGDEYEQAQTDLFGTKVVPQQRPDSGG</sequence>
<reference evidence="1" key="1">
    <citation type="journal article" date="2014" name="Int. J. Syst. Evol. Microbiol.">
        <title>Complete genome sequence of Corynebacterium casei LMG S-19264T (=DSM 44701T), isolated from a smear-ripened cheese.</title>
        <authorList>
            <consortium name="US DOE Joint Genome Institute (JGI-PGF)"/>
            <person name="Walter F."/>
            <person name="Albersmeier A."/>
            <person name="Kalinowski J."/>
            <person name="Ruckert C."/>
        </authorList>
    </citation>
    <scope>NUCLEOTIDE SEQUENCE</scope>
    <source>
        <strain evidence="1">JCM 4646</strain>
    </source>
</reference>